<dbReference type="GO" id="GO:0006364">
    <property type="term" value="P:rRNA processing"/>
    <property type="evidence" value="ECO:0007669"/>
    <property type="project" value="InterPro"/>
</dbReference>
<feature type="compositionally biased region" description="Basic and acidic residues" evidence="1">
    <location>
        <begin position="333"/>
        <end position="351"/>
    </location>
</feature>
<dbReference type="PROSITE" id="PS50833">
    <property type="entry name" value="BRIX"/>
    <property type="match status" value="1"/>
</dbReference>
<protein>
    <recommendedName>
        <fullName evidence="2">Brix domain-containing protein</fullName>
    </recommendedName>
</protein>
<evidence type="ECO:0000313" key="4">
    <source>
        <dbReference type="Proteomes" id="UP001301350"/>
    </source>
</evidence>
<organism evidence="3 4">
    <name type="scientific">Cyanidium caldarium</name>
    <name type="common">Red alga</name>
    <dbReference type="NCBI Taxonomy" id="2771"/>
    <lineage>
        <taxon>Eukaryota</taxon>
        <taxon>Rhodophyta</taxon>
        <taxon>Bangiophyceae</taxon>
        <taxon>Cyanidiales</taxon>
        <taxon>Cyanidiaceae</taxon>
        <taxon>Cyanidium</taxon>
    </lineage>
</organism>
<feature type="region of interest" description="Disordered" evidence="1">
    <location>
        <begin position="331"/>
        <end position="387"/>
    </location>
</feature>
<dbReference type="Proteomes" id="UP001301350">
    <property type="component" value="Unassembled WGS sequence"/>
</dbReference>
<keyword evidence="4" id="KW-1185">Reference proteome</keyword>
<dbReference type="AlphaFoldDB" id="A0AAV9IW20"/>
<feature type="region of interest" description="Disordered" evidence="1">
    <location>
        <begin position="272"/>
        <end position="296"/>
    </location>
</feature>
<dbReference type="EMBL" id="JANCYW010000008">
    <property type="protein sequence ID" value="KAK4536329.1"/>
    <property type="molecule type" value="Genomic_DNA"/>
</dbReference>
<accession>A0AAV9IW20</accession>
<dbReference type="PANTHER" id="PTHR12661:SF5">
    <property type="entry name" value="SUPPRESSOR OF SWI4 1 HOMOLOG"/>
    <property type="match status" value="1"/>
</dbReference>
<dbReference type="InterPro" id="IPR007109">
    <property type="entry name" value="Brix"/>
</dbReference>
<feature type="domain" description="Brix" evidence="2">
    <location>
        <begin position="29"/>
        <end position="321"/>
    </location>
</feature>
<feature type="compositionally biased region" description="Basic residues" evidence="1">
    <location>
        <begin position="1"/>
        <end position="15"/>
    </location>
</feature>
<feature type="compositionally biased region" description="Basic and acidic residues" evidence="1">
    <location>
        <begin position="377"/>
        <end position="387"/>
    </location>
</feature>
<dbReference type="Pfam" id="PF04427">
    <property type="entry name" value="Brix"/>
    <property type="match status" value="1"/>
</dbReference>
<dbReference type="PANTHER" id="PTHR12661">
    <property type="entry name" value="PETER PAN-RELATED"/>
    <property type="match status" value="1"/>
</dbReference>
<evidence type="ECO:0000313" key="3">
    <source>
        <dbReference type="EMBL" id="KAK4536329.1"/>
    </source>
</evidence>
<reference evidence="3 4" key="1">
    <citation type="submission" date="2022-07" db="EMBL/GenBank/DDBJ databases">
        <title>Genome-wide signatures of adaptation to extreme environments.</title>
        <authorList>
            <person name="Cho C.H."/>
            <person name="Yoon H.S."/>
        </authorList>
    </citation>
    <scope>NUCLEOTIDE SEQUENCE [LARGE SCALE GENOMIC DNA]</scope>
    <source>
        <strain evidence="3 4">DBV 063 E5</strain>
    </source>
</reference>
<dbReference type="GO" id="GO:0019843">
    <property type="term" value="F:rRNA binding"/>
    <property type="evidence" value="ECO:0007669"/>
    <property type="project" value="InterPro"/>
</dbReference>
<dbReference type="InterPro" id="IPR045112">
    <property type="entry name" value="PPAN-like"/>
</dbReference>
<gene>
    <name evidence="3" type="ORF">CDCA_CDCA08G2354</name>
</gene>
<dbReference type="GO" id="GO:0030687">
    <property type="term" value="C:preribosome, large subunit precursor"/>
    <property type="evidence" value="ECO:0007669"/>
    <property type="project" value="TreeGrafter"/>
</dbReference>
<proteinExistence type="predicted"/>
<evidence type="ECO:0000259" key="2">
    <source>
        <dbReference type="PROSITE" id="PS50833"/>
    </source>
</evidence>
<dbReference type="SMART" id="SM00879">
    <property type="entry name" value="Brix"/>
    <property type="match status" value="1"/>
</dbReference>
<dbReference type="GO" id="GO:0000027">
    <property type="term" value="P:ribosomal large subunit assembly"/>
    <property type="evidence" value="ECO:0007669"/>
    <property type="project" value="TreeGrafter"/>
</dbReference>
<feature type="region of interest" description="Disordered" evidence="1">
    <location>
        <begin position="1"/>
        <end position="29"/>
    </location>
</feature>
<name>A0AAV9IW20_CYACA</name>
<evidence type="ECO:0000256" key="1">
    <source>
        <dbReference type="SAM" id="MobiDB-lite"/>
    </source>
</evidence>
<comment type="caution">
    <text evidence="3">The sequence shown here is derived from an EMBL/GenBank/DDBJ whole genome shotgun (WGS) entry which is preliminary data.</text>
</comment>
<sequence>MPKRNGGRRRKRRTHVPVDTGADENDATPRSLVFRRGRVSHAVRLLVHDLRSMLRPHTAVQLRERPQAELRDYVAVSSHLGASHFVILSEGELGLANLRLARAPRGPTATFRVREFSLVADVQRVQRRPVPLDAALLRYPPLMILSGFDSSGKHVQMIATLLQTLFPGIDVRRTDPDRQVRRAVFVDWDTAEDGENVLHVRHYAIRKRPVGLSRAVRRMVQRAGKRHGVLPLGQLEDVSQVLDAETMAGVITSESEAEPPADCQVDRWDATPADESIVRHGETAPPRSRSTPAKERQAIRLVELGPRLTLQLVKVEAGMCRGEVLYHASAHRNRPEGESSGKRAATGERYRAPKVPRRVTWQEEVRVADSPALDSSGDERSPAESDA</sequence>